<keyword evidence="2" id="KW-1185">Reference proteome</keyword>
<dbReference type="EMBL" id="REGN01013758">
    <property type="protein sequence ID" value="RMZ93506.1"/>
    <property type="molecule type" value="Genomic_DNA"/>
</dbReference>
<accession>A0A3M7P350</accession>
<comment type="caution">
    <text evidence="1">The sequence shown here is derived from an EMBL/GenBank/DDBJ whole genome shotgun (WGS) entry which is preliminary data.</text>
</comment>
<protein>
    <submittedName>
        <fullName evidence="1">Uncharacterized protein</fullName>
    </submittedName>
</protein>
<proteinExistence type="predicted"/>
<gene>
    <name evidence="1" type="ORF">BpHYR1_053655</name>
</gene>
<dbReference type="Proteomes" id="UP000276133">
    <property type="component" value="Unassembled WGS sequence"/>
</dbReference>
<reference evidence="1 2" key="1">
    <citation type="journal article" date="2018" name="Sci. Rep.">
        <title>Genomic signatures of local adaptation to the degree of environmental predictability in rotifers.</title>
        <authorList>
            <person name="Franch-Gras L."/>
            <person name="Hahn C."/>
            <person name="Garcia-Roger E.M."/>
            <person name="Carmona M.J."/>
            <person name="Serra M."/>
            <person name="Gomez A."/>
        </authorList>
    </citation>
    <scope>NUCLEOTIDE SEQUENCE [LARGE SCALE GENOMIC DNA]</scope>
    <source>
        <strain evidence="1">HYR1</strain>
    </source>
</reference>
<evidence type="ECO:0000313" key="1">
    <source>
        <dbReference type="EMBL" id="RMZ93506.1"/>
    </source>
</evidence>
<evidence type="ECO:0000313" key="2">
    <source>
        <dbReference type="Proteomes" id="UP000276133"/>
    </source>
</evidence>
<organism evidence="1 2">
    <name type="scientific">Brachionus plicatilis</name>
    <name type="common">Marine rotifer</name>
    <name type="synonym">Brachionus muelleri</name>
    <dbReference type="NCBI Taxonomy" id="10195"/>
    <lineage>
        <taxon>Eukaryota</taxon>
        <taxon>Metazoa</taxon>
        <taxon>Spiralia</taxon>
        <taxon>Gnathifera</taxon>
        <taxon>Rotifera</taxon>
        <taxon>Eurotatoria</taxon>
        <taxon>Monogononta</taxon>
        <taxon>Pseudotrocha</taxon>
        <taxon>Ploima</taxon>
        <taxon>Brachionidae</taxon>
        <taxon>Brachionus</taxon>
    </lineage>
</organism>
<name>A0A3M7P350_BRAPC</name>
<sequence>MEKMQKTMGEMSKKLDSLERIPKCLANNPSEILQKRAPEASFDKALSQCKVSVESSNESDDNIVAVEESLKDKKHRLYFKNLLIKYIEREIPER</sequence>
<dbReference type="AlphaFoldDB" id="A0A3M7P350"/>